<feature type="domain" description="Hedgehog/Intein (Hint)" evidence="1">
    <location>
        <begin position="229"/>
        <end position="363"/>
    </location>
</feature>
<reference evidence="2" key="1">
    <citation type="journal article" date="2014" name="Int. J. Syst. Evol. Microbiol.">
        <title>Complete genome sequence of Corynebacterium casei LMG S-19264T (=DSM 44701T), isolated from a smear-ripened cheese.</title>
        <authorList>
            <consortium name="US DOE Joint Genome Institute (JGI-PGF)"/>
            <person name="Walter F."/>
            <person name="Albersmeier A."/>
            <person name="Kalinowski J."/>
            <person name="Ruckert C."/>
        </authorList>
    </citation>
    <scope>NUCLEOTIDE SEQUENCE</scope>
    <source>
        <strain evidence="2">CGMCC 1.12919</strain>
    </source>
</reference>
<name>A0A916UW25_9HYPH</name>
<accession>A0A916UW25</accession>
<dbReference type="EMBL" id="BMGG01000010">
    <property type="protein sequence ID" value="GGC87870.1"/>
    <property type="molecule type" value="Genomic_DNA"/>
</dbReference>
<evidence type="ECO:0000313" key="2">
    <source>
        <dbReference type="EMBL" id="GGC87870.1"/>
    </source>
</evidence>
<keyword evidence="3" id="KW-1185">Reference proteome</keyword>
<dbReference type="InterPro" id="IPR028992">
    <property type="entry name" value="Hedgehog/Intein_dom"/>
</dbReference>
<dbReference type="Gene3D" id="2.170.16.10">
    <property type="entry name" value="Hedgehog/Intein (Hint) domain"/>
    <property type="match status" value="1"/>
</dbReference>
<dbReference type="Pfam" id="PF13403">
    <property type="entry name" value="Hint_2"/>
    <property type="match status" value="1"/>
</dbReference>
<reference evidence="2" key="2">
    <citation type="submission" date="2020-09" db="EMBL/GenBank/DDBJ databases">
        <authorList>
            <person name="Sun Q."/>
            <person name="Zhou Y."/>
        </authorList>
    </citation>
    <scope>NUCLEOTIDE SEQUENCE</scope>
    <source>
        <strain evidence="2">CGMCC 1.12919</strain>
    </source>
</reference>
<organism evidence="2 3">
    <name type="scientific">Chelatococcus reniformis</name>
    <dbReference type="NCBI Taxonomy" id="1494448"/>
    <lineage>
        <taxon>Bacteria</taxon>
        <taxon>Pseudomonadati</taxon>
        <taxon>Pseudomonadota</taxon>
        <taxon>Alphaproteobacteria</taxon>
        <taxon>Hyphomicrobiales</taxon>
        <taxon>Chelatococcaceae</taxon>
        <taxon>Chelatococcus</taxon>
    </lineage>
</organism>
<evidence type="ECO:0000313" key="3">
    <source>
        <dbReference type="Proteomes" id="UP000637002"/>
    </source>
</evidence>
<dbReference type="Proteomes" id="UP000637002">
    <property type="component" value="Unassembled WGS sequence"/>
</dbReference>
<evidence type="ECO:0000259" key="1">
    <source>
        <dbReference type="Pfam" id="PF13403"/>
    </source>
</evidence>
<protein>
    <recommendedName>
        <fullName evidence="1">Hedgehog/Intein (Hint) domain-containing protein</fullName>
    </recommendedName>
</protein>
<dbReference type="AlphaFoldDB" id="A0A916UW25"/>
<gene>
    <name evidence="2" type="ORF">GCM10010994_52310</name>
</gene>
<dbReference type="SUPFAM" id="SSF51294">
    <property type="entry name" value="Hedgehog/intein (Hint) domain"/>
    <property type="match status" value="1"/>
</dbReference>
<proteinExistence type="predicted"/>
<dbReference type="InterPro" id="IPR036844">
    <property type="entry name" value="Hint_dom_sf"/>
</dbReference>
<sequence>MTGGALAFSGDQVIDDVVINLPGQATENGGNLVSSGGTTTFGAGAVVNLDVTGSALRLTGSFVSLGTINVGGSVVNAGSIVIATGGTFTDTDFVNNGSFTLRAGGAANLTGSLTGTGTISLEDGAAITLGAVGAQQTVALVDGKLTLTNTAGFAATIDDFDDATDVIDLANVHWDAGDTVTLLAGNVLEITQLEDGTTIRLQLDPGGSYGGVPYQLIDDRAGGTAIVVTCFCRGTRIAAPGGERPVETLAAGDPVLTAAGEIRPIKWIGRQTVVSAFADPLYCYPIRIAAGALAEGVPVRDLLVSPEHALLIDGILVQASALVHGAAITRVERPQQRFTYFHIELDDHALVLADGAPAETFVDNVTRRRFDNYTEYEALFGGSEPRMPELELPRVKSARQLPRAVREQLAARAEALGLMSEAAA</sequence>
<comment type="caution">
    <text evidence="2">The sequence shown here is derived from an EMBL/GenBank/DDBJ whole genome shotgun (WGS) entry which is preliminary data.</text>
</comment>